<dbReference type="Gene3D" id="1.25.40.10">
    <property type="entry name" value="Tetratricopeptide repeat domain"/>
    <property type="match status" value="1"/>
</dbReference>
<dbReference type="GO" id="GO:0101031">
    <property type="term" value="C:protein folding chaperone complex"/>
    <property type="evidence" value="ECO:0007669"/>
    <property type="project" value="TreeGrafter"/>
</dbReference>
<dbReference type="RefSeq" id="XP_013440472.1">
    <property type="nucleotide sequence ID" value="XM_013585018.1"/>
</dbReference>
<dbReference type="Proteomes" id="UP000030754">
    <property type="component" value="Unassembled WGS sequence"/>
</dbReference>
<gene>
    <name evidence="3" type="ORF">ENH_00035570</name>
</gene>
<reference evidence="3" key="1">
    <citation type="submission" date="2013-10" db="EMBL/GenBank/DDBJ databases">
        <title>Genomic analysis of the causative agents of coccidiosis in chickens.</title>
        <authorList>
            <person name="Reid A.J."/>
            <person name="Blake D."/>
            <person name="Billington K."/>
            <person name="Browne H."/>
            <person name="Dunn M."/>
            <person name="Hung S."/>
            <person name="Kawahara F."/>
            <person name="Miranda-Saavedra D."/>
            <person name="Mourier T."/>
            <person name="Nagra H."/>
            <person name="Otto T.D."/>
            <person name="Rawlings N."/>
            <person name="Sanchez A."/>
            <person name="Sanders M."/>
            <person name="Subramaniam C."/>
            <person name="Tay Y."/>
            <person name="Dear P."/>
            <person name="Doerig C."/>
            <person name="Gruber A."/>
            <person name="Parkinson J."/>
            <person name="Shirley M."/>
            <person name="Wan K.L."/>
            <person name="Berriman M."/>
            <person name="Tomley F."/>
            <person name="Pain A."/>
        </authorList>
    </citation>
    <scope>NUCLEOTIDE SEQUENCE [LARGE SCALE GENOMIC DNA]</scope>
    <source>
        <strain evidence="3">Houghton</strain>
    </source>
</reference>
<evidence type="ECO:0000256" key="1">
    <source>
        <dbReference type="ARBA" id="ARBA00022803"/>
    </source>
</evidence>
<feature type="compositionally biased region" description="Basic and acidic residues" evidence="2">
    <location>
        <begin position="757"/>
        <end position="776"/>
    </location>
</feature>
<dbReference type="GeneID" id="25473720"/>
<proteinExistence type="predicted"/>
<evidence type="ECO:0000256" key="2">
    <source>
        <dbReference type="SAM" id="MobiDB-lite"/>
    </source>
</evidence>
<keyword evidence="1" id="KW-0802">TPR repeat</keyword>
<dbReference type="InterPro" id="IPR011990">
    <property type="entry name" value="TPR-like_helical_dom_sf"/>
</dbReference>
<organism evidence="3 4">
    <name type="scientific">Eimeria necatrix</name>
    <dbReference type="NCBI Taxonomy" id="51315"/>
    <lineage>
        <taxon>Eukaryota</taxon>
        <taxon>Sar</taxon>
        <taxon>Alveolata</taxon>
        <taxon>Apicomplexa</taxon>
        <taxon>Conoidasida</taxon>
        <taxon>Coccidia</taxon>
        <taxon>Eucoccidiorida</taxon>
        <taxon>Eimeriorina</taxon>
        <taxon>Eimeriidae</taxon>
        <taxon>Eimeria</taxon>
    </lineage>
</organism>
<evidence type="ECO:0000313" key="4">
    <source>
        <dbReference type="Proteomes" id="UP000030754"/>
    </source>
</evidence>
<dbReference type="AlphaFoldDB" id="U6MN91"/>
<keyword evidence="4" id="KW-1185">Reference proteome</keyword>
<dbReference type="SUPFAM" id="SSF48452">
    <property type="entry name" value="TPR-like"/>
    <property type="match status" value="1"/>
</dbReference>
<protein>
    <recommendedName>
        <fullName evidence="5">TPR domain-containing protein</fullName>
    </recommendedName>
</protein>
<dbReference type="OrthoDB" id="354430at2759"/>
<reference evidence="3" key="2">
    <citation type="submission" date="2013-10" db="EMBL/GenBank/DDBJ databases">
        <authorList>
            <person name="Aslett M."/>
        </authorList>
    </citation>
    <scope>NUCLEOTIDE SEQUENCE [LARGE SCALE GENOMIC DNA]</scope>
    <source>
        <strain evidence="3">Houghton</strain>
    </source>
</reference>
<dbReference type="VEuPathDB" id="ToxoDB:ENH_00035570"/>
<dbReference type="PANTHER" id="PTHR46423:SF1">
    <property type="entry name" value="RNA POLYMERASE II-ASSOCIATED PROTEIN 3"/>
    <property type="match status" value="1"/>
</dbReference>
<name>U6MN91_9EIME</name>
<dbReference type="InterPro" id="IPR051966">
    <property type="entry name" value="RPAP3"/>
</dbReference>
<dbReference type="PANTHER" id="PTHR46423">
    <property type="entry name" value="RNA POLYMERASE II-ASSOCIATED PROTEIN 3"/>
    <property type="match status" value="1"/>
</dbReference>
<evidence type="ECO:0000313" key="3">
    <source>
        <dbReference type="EMBL" id="CDJ63110.1"/>
    </source>
</evidence>
<feature type="region of interest" description="Disordered" evidence="2">
    <location>
        <begin position="738"/>
        <end position="776"/>
    </location>
</feature>
<dbReference type="EMBL" id="HG722714">
    <property type="protein sequence ID" value="CDJ63110.1"/>
    <property type="molecule type" value="Genomic_DNA"/>
</dbReference>
<sequence>MITPEHLPNGRPATSWWGATQWFSPPCHPSLSQEGRSFKNVPSGSTVYPLECLEPPSVGSVRPVFLTRDVSASPGFDCLGTAAGPAAVALDSVPAAAADPTDRYCVGQLVTLVPPERLEHPSGSRKGLQVFCSGSRCCYYCGYPREGRTVCLSYQAWWLGNPQLNWRVPSVAFRAAQEKLPVAESFVAERLQQYLEQEPEAAASLLVAVIGDASLGLGLNAALQCMLPGEEVLLLMDARTAPPDVLLQGSSAKNSRKPAAAEPAAVRLAEKRAAVIPPAAATGTRLDAEATASATSAAAPPGAADAIRALATASLATAAADMVYLLLRVRLHYQTSMKPLYVPLPLYRSLYRRLLFPPAPKRQRRLSLAEEVATAASGTAAPGGGEPRCCCCSSEEAFSGADDPDSDACGTSNMSSSCTGEINSSNASSDRRPSISNNTCRICRERQRARASRTSKKIFSTPCAFFAQQTGLVGGPSGGISGGSWYDPGSVSCGALPEDLWEVTLQFSLSLQDGTPLSFPSATAGLRASKRGPMRELLATSDNRAVFTYKYTLGEGKPLCPAVDVFVRSPLVQGPPVDLWTGSCSSSSSRLLQSQVLRKEANEKLEKGQTHAALRLYQRAIAALGCPPHEEPTELWAFKALTLNKTLALLRLRRWEEALTCSDEVLSLSPSSSKGTYRKAKALGGLRRYAEAEELCLEAYQRLTAGKASKSPAASEAAAFRRLYEKLVRERTIWEKRGEQKIQQQHKHQHKMQQLPQRDKTAEDISRNYAKKEQQD</sequence>
<evidence type="ECO:0008006" key="5">
    <source>
        <dbReference type="Google" id="ProtNLM"/>
    </source>
</evidence>
<accession>U6MN91</accession>